<name>A0A0B6Y217_9EUPU</name>
<accession>A0A0B6Y217</accession>
<sequence>VVAEGLVWHLPVLRRTLVLNRTEDAGNMTISPCRTIFLCCSVICLQRNLRDKLGVNFLGNILQHFLVYPHNTINSQLECAIAEGEASYSKCKTKR</sequence>
<proteinExistence type="predicted"/>
<gene>
    <name evidence="1" type="primary">ORF8144</name>
</gene>
<feature type="non-terminal residue" evidence="1">
    <location>
        <position position="1"/>
    </location>
</feature>
<organism evidence="1">
    <name type="scientific">Arion vulgaris</name>
    <dbReference type="NCBI Taxonomy" id="1028688"/>
    <lineage>
        <taxon>Eukaryota</taxon>
        <taxon>Metazoa</taxon>
        <taxon>Spiralia</taxon>
        <taxon>Lophotrochozoa</taxon>
        <taxon>Mollusca</taxon>
        <taxon>Gastropoda</taxon>
        <taxon>Heterobranchia</taxon>
        <taxon>Euthyneura</taxon>
        <taxon>Panpulmonata</taxon>
        <taxon>Eupulmonata</taxon>
        <taxon>Stylommatophora</taxon>
        <taxon>Helicina</taxon>
        <taxon>Arionoidea</taxon>
        <taxon>Arionidae</taxon>
        <taxon>Arion</taxon>
    </lineage>
</organism>
<dbReference type="AlphaFoldDB" id="A0A0B6Y217"/>
<reference evidence="1" key="1">
    <citation type="submission" date="2014-12" db="EMBL/GenBank/DDBJ databases">
        <title>Insight into the proteome of Arion vulgaris.</title>
        <authorList>
            <person name="Aradska J."/>
            <person name="Bulat T."/>
            <person name="Smidak R."/>
            <person name="Sarate P."/>
            <person name="Gangsoo J."/>
            <person name="Sialana F."/>
            <person name="Bilban M."/>
            <person name="Lubec G."/>
        </authorList>
    </citation>
    <scope>NUCLEOTIDE SEQUENCE</scope>
    <source>
        <tissue evidence="1">Skin</tissue>
    </source>
</reference>
<dbReference type="EMBL" id="HACG01002690">
    <property type="protein sequence ID" value="CEK49555.1"/>
    <property type="molecule type" value="Transcribed_RNA"/>
</dbReference>
<evidence type="ECO:0000313" key="1">
    <source>
        <dbReference type="EMBL" id="CEK49555.1"/>
    </source>
</evidence>
<protein>
    <submittedName>
        <fullName evidence="1">Uncharacterized protein</fullName>
    </submittedName>
</protein>